<dbReference type="Proteomes" id="UP000256269">
    <property type="component" value="Unassembled WGS sequence"/>
</dbReference>
<accession>A0A3E0HD73</accession>
<dbReference type="OrthoDB" id="3661391at2"/>
<keyword evidence="2" id="KW-1185">Reference proteome</keyword>
<comment type="caution">
    <text evidence="1">The sequence shown here is derived from an EMBL/GenBank/DDBJ whole genome shotgun (WGS) entry which is preliminary data.</text>
</comment>
<reference evidence="1 2" key="1">
    <citation type="submission" date="2018-08" db="EMBL/GenBank/DDBJ databases">
        <title>Genomic Encyclopedia of Archaeal and Bacterial Type Strains, Phase II (KMG-II): from individual species to whole genera.</title>
        <authorList>
            <person name="Goeker M."/>
        </authorList>
    </citation>
    <scope>NUCLEOTIDE SEQUENCE [LARGE SCALE GENOMIC DNA]</scope>
    <source>
        <strain evidence="1 2">DSM 45791</strain>
    </source>
</reference>
<proteinExistence type="predicted"/>
<dbReference type="RefSeq" id="WP_147328673.1">
    <property type="nucleotide sequence ID" value="NZ_CP144375.1"/>
</dbReference>
<dbReference type="AlphaFoldDB" id="A0A3E0HD73"/>
<dbReference type="EMBL" id="QUNO01000010">
    <property type="protein sequence ID" value="REH42754.1"/>
    <property type="molecule type" value="Genomic_DNA"/>
</dbReference>
<evidence type="ECO:0000313" key="1">
    <source>
        <dbReference type="EMBL" id="REH42754.1"/>
    </source>
</evidence>
<protein>
    <submittedName>
        <fullName evidence="1">Uncharacterized protein</fullName>
    </submittedName>
</protein>
<sequence>MRELVRSLFYQRLGLSEPDSDLAEPPLSTAGLNAGTGIQAFTVASDIAVDETVRLHRRRTDVAPILAGATHLCVHADHSIRRHRTNADILFTEWTDVLPALLAQAPGSRIVVSTTTGAAAIRGVDRPVCLHGCDPVIAASALFTVLSEGGQPPAELRIVADGRRHACSLSS</sequence>
<name>A0A3E0HD73_9PSEU</name>
<gene>
    <name evidence="1" type="ORF">BCF44_110253</name>
</gene>
<organism evidence="1 2">
    <name type="scientific">Kutzneria buriramensis</name>
    <dbReference type="NCBI Taxonomy" id="1045776"/>
    <lineage>
        <taxon>Bacteria</taxon>
        <taxon>Bacillati</taxon>
        <taxon>Actinomycetota</taxon>
        <taxon>Actinomycetes</taxon>
        <taxon>Pseudonocardiales</taxon>
        <taxon>Pseudonocardiaceae</taxon>
        <taxon>Kutzneria</taxon>
    </lineage>
</organism>
<evidence type="ECO:0000313" key="2">
    <source>
        <dbReference type="Proteomes" id="UP000256269"/>
    </source>
</evidence>